<dbReference type="Gene3D" id="1.10.3720.10">
    <property type="entry name" value="MetI-like"/>
    <property type="match status" value="1"/>
</dbReference>
<proteinExistence type="inferred from homology"/>
<feature type="transmembrane region" description="Helical" evidence="10">
    <location>
        <begin position="215"/>
        <end position="233"/>
    </location>
</feature>
<accession>A0ABT2RPF1</accession>
<keyword evidence="8 10" id="KW-0472">Membrane</keyword>
<dbReference type="CDD" id="cd06261">
    <property type="entry name" value="TM_PBP2"/>
    <property type="match status" value="1"/>
</dbReference>
<keyword evidence="5" id="KW-0571">Peptide transport</keyword>
<gene>
    <name evidence="12" type="ORF">OCV99_12010</name>
</gene>
<dbReference type="InterPro" id="IPR000515">
    <property type="entry name" value="MetI-like"/>
</dbReference>
<dbReference type="SUPFAM" id="SSF161098">
    <property type="entry name" value="MetI-like"/>
    <property type="match status" value="1"/>
</dbReference>
<feature type="transmembrane region" description="Helical" evidence="10">
    <location>
        <begin position="189"/>
        <end position="209"/>
    </location>
</feature>
<evidence type="ECO:0000256" key="8">
    <source>
        <dbReference type="ARBA" id="ARBA00023136"/>
    </source>
</evidence>
<evidence type="ECO:0000259" key="11">
    <source>
        <dbReference type="PROSITE" id="PS50928"/>
    </source>
</evidence>
<keyword evidence="4 10" id="KW-0812">Transmembrane</keyword>
<keyword evidence="7 10" id="KW-1133">Transmembrane helix</keyword>
<dbReference type="InterPro" id="IPR025966">
    <property type="entry name" value="OppC_N"/>
</dbReference>
<evidence type="ECO:0000256" key="10">
    <source>
        <dbReference type="RuleBase" id="RU363032"/>
    </source>
</evidence>
<keyword evidence="2 10" id="KW-0813">Transport</keyword>
<dbReference type="PANTHER" id="PTHR43386">
    <property type="entry name" value="OLIGOPEPTIDE TRANSPORT SYSTEM PERMEASE PROTEIN APPC"/>
    <property type="match status" value="1"/>
</dbReference>
<dbReference type="InterPro" id="IPR050366">
    <property type="entry name" value="BP-dependent_transpt_permease"/>
</dbReference>
<keyword evidence="6" id="KW-0653">Protein transport</keyword>
<name>A0ABT2RPF1_9FIRM</name>
<dbReference type="Pfam" id="PF12911">
    <property type="entry name" value="OppC_N"/>
    <property type="match status" value="1"/>
</dbReference>
<protein>
    <submittedName>
        <fullName evidence="12">ABC transporter permease</fullName>
    </submittedName>
</protein>
<organism evidence="12 13">
    <name type="scientific">Dorea acetigenes</name>
    <dbReference type="NCBI Taxonomy" id="2981787"/>
    <lineage>
        <taxon>Bacteria</taxon>
        <taxon>Bacillati</taxon>
        <taxon>Bacillota</taxon>
        <taxon>Clostridia</taxon>
        <taxon>Lachnospirales</taxon>
        <taxon>Lachnospiraceae</taxon>
        <taxon>Dorea</taxon>
    </lineage>
</organism>
<evidence type="ECO:0000256" key="1">
    <source>
        <dbReference type="ARBA" id="ARBA00004651"/>
    </source>
</evidence>
<dbReference type="PANTHER" id="PTHR43386:SF24">
    <property type="entry name" value="OLIGOPEPTIDE TRANSPORT SYSTEM PERMEASE PROTEIN AMID"/>
    <property type="match status" value="1"/>
</dbReference>
<evidence type="ECO:0000256" key="3">
    <source>
        <dbReference type="ARBA" id="ARBA00022475"/>
    </source>
</evidence>
<evidence type="ECO:0000256" key="5">
    <source>
        <dbReference type="ARBA" id="ARBA00022856"/>
    </source>
</evidence>
<reference evidence="12 13" key="1">
    <citation type="journal article" date="2021" name="ISME Commun">
        <title>Automated analysis of genomic sequences facilitates high-throughput and comprehensive description of bacteria.</title>
        <authorList>
            <person name="Hitch T.C.A."/>
        </authorList>
    </citation>
    <scope>NUCLEOTIDE SEQUENCE [LARGE SCALE GENOMIC DNA]</scope>
    <source>
        <strain evidence="12 13">Sanger_03</strain>
    </source>
</reference>
<keyword evidence="3" id="KW-1003">Cell membrane</keyword>
<feature type="transmembrane region" description="Helical" evidence="10">
    <location>
        <begin position="15"/>
        <end position="36"/>
    </location>
</feature>
<evidence type="ECO:0000256" key="2">
    <source>
        <dbReference type="ARBA" id="ARBA00022448"/>
    </source>
</evidence>
<evidence type="ECO:0000313" key="13">
    <source>
        <dbReference type="Proteomes" id="UP001652431"/>
    </source>
</evidence>
<comment type="caution">
    <text evidence="12">The sequence shown here is derived from an EMBL/GenBank/DDBJ whole genome shotgun (WGS) entry which is preliminary data.</text>
</comment>
<feature type="transmembrane region" description="Helical" evidence="10">
    <location>
        <begin position="245"/>
        <end position="268"/>
    </location>
</feature>
<keyword evidence="13" id="KW-1185">Reference proteome</keyword>
<evidence type="ECO:0000256" key="7">
    <source>
        <dbReference type="ARBA" id="ARBA00022989"/>
    </source>
</evidence>
<dbReference type="RefSeq" id="WP_158370821.1">
    <property type="nucleotide sequence ID" value="NZ_JAOQJU010000016.1"/>
</dbReference>
<sequence length="273" mass="29898">MQGFKGRQGYLKNKWIVAGSILLGIMVLLAVFVPLVSEWSYTEQNAAARNLLPSAEHWFGTDKFGRDIFVRVWYGTRISLEVGIMSAFLNGMIGICYGGIAGYTGGKTDLLFMRLVDILDAIPSLLYVILIMLVLEPGIKSVVFSICVSGWTDTARIVRGEILRLKKQEFCLAAKLAGARPFHILFRHLLPNASGAIIVNLTFLIPKAIFTESFLSFIGVGIAAPAASLGTLIREAESQMQIYSYQMLCPMLALCALVLAIHLIGFGMEQEGA</sequence>
<dbReference type="Proteomes" id="UP001652431">
    <property type="component" value="Unassembled WGS sequence"/>
</dbReference>
<dbReference type="EMBL" id="JAOQJU010000016">
    <property type="protein sequence ID" value="MCU6687253.1"/>
    <property type="molecule type" value="Genomic_DNA"/>
</dbReference>
<dbReference type="InterPro" id="IPR035906">
    <property type="entry name" value="MetI-like_sf"/>
</dbReference>
<comment type="subcellular location">
    <subcellularLocation>
        <location evidence="1 10">Cell membrane</location>
        <topology evidence="1 10">Multi-pass membrane protein</topology>
    </subcellularLocation>
</comment>
<feature type="transmembrane region" description="Helical" evidence="10">
    <location>
        <begin position="82"/>
        <end position="103"/>
    </location>
</feature>
<dbReference type="Pfam" id="PF00528">
    <property type="entry name" value="BPD_transp_1"/>
    <property type="match status" value="1"/>
</dbReference>
<evidence type="ECO:0000256" key="6">
    <source>
        <dbReference type="ARBA" id="ARBA00022927"/>
    </source>
</evidence>
<feature type="transmembrane region" description="Helical" evidence="10">
    <location>
        <begin position="115"/>
        <end position="135"/>
    </location>
</feature>
<evidence type="ECO:0000256" key="9">
    <source>
        <dbReference type="ARBA" id="ARBA00024202"/>
    </source>
</evidence>
<feature type="domain" description="ABC transmembrane type-1" evidence="11">
    <location>
        <begin position="76"/>
        <end position="265"/>
    </location>
</feature>
<comment type="similarity">
    <text evidence="9">Belongs to the binding-protein-dependent transport system permease family. OppBC subfamily.</text>
</comment>
<evidence type="ECO:0000256" key="4">
    <source>
        <dbReference type="ARBA" id="ARBA00022692"/>
    </source>
</evidence>
<dbReference type="PROSITE" id="PS50928">
    <property type="entry name" value="ABC_TM1"/>
    <property type="match status" value="1"/>
</dbReference>
<evidence type="ECO:0000313" key="12">
    <source>
        <dbReference type="EMBL" id="MCU6687253.1"/>
    </source>
</evidence>